<evidence type="ECO:0000313" key="9">
    <source>
        <dbReference type="Proteomes" id="UP000503251"/>
    </source>
</evidence>
<keyword evidence="4" id="KW-0732">Signal</keyword>
<evidence type="ECO:0000259" key="7">
    <source>
        <dbReference type="Pfam" id="PF16822"/>
    </source>
</evidence>
<keyword evidence="5" id="KW-0574">Periplasm</keyword>
<dbReference type="Pfam" id="PF16822">
    <property type="entry name" value="ALGX"/>
    <property type="match status" value="1"/>
</dbReference>
<evidence type="ECO:0000256" key="5">
    <source>
        <dbReference type="ARBA" id="ARBA00022764"/>
    </source>
</evidence>
<gene>
    <name evidence="8" type="ORF">E8L03_18115</name>
</gene>
<dbReference type="EMBL" id="CP039543">
    <property type="protein sequence ID" value="QJT10715.1"/>
    <property type="molecule type" value="Genomic_DNA"/>
</dbReference>
<evidence type="ECO:0000313" key="8">
    <source>
        <dbReference type="EMBL" id="QJT10715.1"/>
    </source>
</evidence>
<evidence type="ECO:0000256" key="6">
    <source>
        <dbReference type="ARBA" id="ARBA00022841"/>
    </source>
</evidence>
<accession>A0ABX6NM70</accession>
<evidence type="ECO:0000256" key="2">
    <source>
        <dbReference type="ARBA" id="ARBA00005182"/>
    </source>
</evidence>
<organism evidence="8 9">
    <name type="scientific">Oceanidesulfovibrio marinus</name>
    <dbReference type="NCBI Taxonomy" id="370038"/>
    <lineage>
        <taxon>Bacteria</taxon>
        <taxon>Pseudomonadati</taxon>
        <taxon>Thermodesulfobacteriota</taxon>
        <taxon>Desulfovibrionia</taxon>
        <taxon>Desulfovibrionales</taxon>
        <taxon>Desulfovibrionaceae</taxon>
        <taxon>Oceanidesulfovibrio</taxon>
    </lineage>
</organism>
<sequence length="379" mass="44291">MSGKPKAYDAARAEAKRYPGERLVLILFFVFMLAPLAANLLGLEFFTDNFEKRTKATFPPFNLQDKNIYRFPTRFNEYFNDHFGLRDVMIRGYVTLKKDVMHATQINKVILGEGKWLYFKYETPDGDPIATYMGTNLMTGRELRLYTKVLNSWNDWMKEKGVPMLLMIPPDKESIYPEYLPPQVKKVRDYNRTDQILDALKKDTTFPVVNPCPALLEHKKEPLFLHTDTHWTSLGAFFGYQQFMKTAATMLPQWNLRIPERDDFKWTLVPYPSGDLGRMLMNFDPKLDRNLAFEPKPIAKREGPKPKLLFFGDSFSWGLMPYLKLQFEVHRIALEDAVYKTTFEDVLPSSFLESFKPDLFMFEVVERNAHILKTIGVEQ</sequence>
<evidence type="ECO:0000256" key="4">
    <source>
        <dbReference type="ARBA" id="ARBA00022729"/>
    </source>
</evidence>
<evidence type="ECO:0000256" key="1">
    <source>
        <dbReference type="ARBA" id="ARBA00004418"/>
    </source>
</evidence>
<keyword evidence="9" id="KW-1185">Reference proteome</keyword>
<proteinExistence type="predicted"/>
<protein>
    <recommendedName>
        <fullName evidence="7">AlgX/AlgJ SGNH hydrolase-like domain-containing protein</fullName>
    </recommendedName>
</protein>
<keyword evidence="6" id="KW-0016">Alginate biosynthesis</keyword>
<dbReference type="Proteomes" id="UP000503251">
    <property type="component" value="Chromosome"/>
</dbReference>
<dbReference type="InterPro" id="IPR031811">
    <property type="entry name" value="ALGX/ALGJ_SGNH-like"/>
</dbReference>
<keyword evidence="3" id="KW-0808">Transferase</keyword>
<comment type="pathway">
    <text evidence="2">Glycan biosynthesis; alginate biosynthesis.</text>
</comment>
<evidence type="ECO:0000256" key="3">
    <source>
        <dbReference type="ARBA" id="ARBA00022679"/>
    </source>
</evidence>
<feature type="domain" description="AlgX/AlgJ SGNH hydrolase-like" evidence="7">
    <location>
        <begin position="109"/>
        <end position="363"/>
    </location>
</feature>
<name>A0ABX6NM70_9BACT</name>
<dbReference type="RefSeq" id="WP_171268105.1">
    <property type="nucleotide sequence ID" value="NZ_CP039543.1"/>
</dbReference>
<comment type="subcellular location">
    <subcellularLocation>
        <location evidence="1">Periplasm</location>
    </subcellularLocation>
</comment>
<reference evidence="8 9" key="1">
    <citation type="submission" date="2019-04" db="EMBL/GenBank/DDBJ databases">
        <title>Isolation and culture of sulfate reducing bacteria from the cold seep of the South China Sea.</title>
        <authorList>
            <person name="Sun C."/>
            <person name="Liu R."/>
        </authorList>
    </citation>
    <scope>NUCLEOTIDE SEQUENCE [LARGE SCALE GENOMIC DNA]</scope>
    <source>
        <strain evidence="8 9">CS1</strain>
    </source>
</reference>